<dbReference type="PANTHER" id="PTHR13793">
    <property type="entry name" value="PHD FINGER PROTEINS"/>
    <property type="match status" value="1"/>
</dbReference>
<dbReference type="PROSITE" id="PS01359">
    <property type="entry name" value="ZF_PHD_1"/>
    <property type="match status" value="1"/>
</dbReference>
<evidence type="ECO:0000256" key="4">
    <source>
        <dbReference type="ARBA" id="ARBA00022723"/>
    </source>
</evidence>
<keyword evidence="1 14" id="KW-0489">Methyltransferase</keyword>
<dbReference type="Proteomes" id="UP000054558">
    <property type="component" value="Unassembled WGS sequence"/>
</dbReference>
<organism evidence="14 15">
    <name type="scientific">Klebsormidium nitens</name>
    <name type="common">Green alga</name>
    <name type="synonym">Ulothrix nitens</name>
    <dbReference type="NCBI Taxonomy" id="105231"/>
    <lineage>
        <taxon>Eukaryota</taxon>
        <taxon>Viridiplantae</taxon>
        <taxon>Streptophyta</taxon>
        <taxon>Klebsormidiophyceae</taxon>
        <taxon>Klebsormidiales</taxon>
        <taxon>Klebsormidiaceae</taxon>
        <taxon>Klebsormidium</taxon>
    </lineage>
</organism>
<dbReference type="EMBL" id="DF237682">
    <property type="protein sequence ID" value="GAQ91137.1"/>
    <property type="molecule type" value="Genomic_DNA"/>
</dbReference>
<evidence type="ECO:0000256" key="7">
    <source>
        <dbReference type="ARBA" id="ARBA00022853"/>
    </source>
</evidence>
<feature type="region of interest" description="Disordered" evidence="9">
    <location>
        <begin position="489"/>
        <end position="525"/>
    </location>
</feature>
<reference evidence="14 15" key="1">
    <citation type="journal article" date="2014" name="Nat. Commun.">
        <title>Klebsormidium flaccidum genome reveals primary factors for plant terrestrial adaptation.</title>
        <authorList>
            <person name="Hori K."/>
            <person name="Maruyama F."/>
            <person name="Fujisawa T."/>
            <person name="Togashi T."/>
            <person name="Yamamoto N."/>
            <person name="Seo M."/>
            <person name="Sato S."/>
            <person name="Yamada T."/>
            <person name="Mori H."/>
            <person name="Tajima N."/>
            <person name="Moriyama T."/>
            <person name="Ikeuchi M."/>
            <person name="Watanabe M."/>
            <person name="Wada H."/>
            <person name="Kobayashi K."/>
            <person name="Saito M."/>
            <person name="Masuda T."/>
            <person name="Sasaki-Sekimoto Y."/>
            <person name="Mashiguchi K."/>
            <person name="Awai K."/>
            <person name="Shimojima M."/>
            <person name="Masuda S."/>
            <person name="Iwai M."/>
            <person name="Nobusawa T."/>
            <person name="Narise T."/>
            <person name="Kondo S."/>
            <person name="Saito H."/>
            <person name="Sato R."/>
            <person name="Murakawa M."/>
            <person name="Ihara Y."/>
            <person name="Oshima-Yamada Y."/>
            <person name="Ohtaka K."/>
            <person name="Satoh M."/>
            <person name="Sonobe K."/>
            <person name="Ishii M."/>
            <person name="Ohtani R."/>
            <person name="Kanamori-Sato M."/>
            <person name="Honoki R."/>
            <person name="Miyazaki D."/>
            <person name="Mochizuki H."/>
            <person name="Umetsu J."/>
            <person name="Higashi K."/>
            <person name="Shibata D."/>
            <person name="Kamiya Y."/>
            <person name="Sato N."/>
            <person name="Nakamura Y."/>
            <person name="Tabata S."/>
            <person name="Ida S."/>
            <person name="Kurokawa K."/>
            <person name="Ohta H."/>
        </authorList>
    </citation>
    <scope>NUCLEOTIDE SEQUENCE [LARGE SCALE GENOMIC DNA]</scope>
    <source>
        <strain evidence="14 15">NIES-2285</strain>
    </source>
</reference>
<name>A0A1Y1IR83_KLENI</name>
<dbReference type="PROSITE" id="PS51543">
    <property type="entry name" value="FYRC"/>
    <property type="match status" value="1"/>
</dbReference>
<evidence type="ECO:0000313" key="14">
    <source>
        <dbReference type="EMBL" id="GAQ91137.1"/>
    </source>
</evidence>
<feature type="domain" description="PHD-type" evidence="13">
    <location>
        <begin position="203"/>
        <end position="310"/>
    </location>
</feature>
<dbReference type="InterPro" id="IPR019786">
    <property type="entry name" value="Zinc_finger_PHD-type_CS"/>
</dbReference>
<keyword evidence="6" id="KW-0862">Zinc</keyword>
<keyword evidence="3" id="KW-0949">S-adenosyl-L-methionine</keyword>
<evidence type="ECO:0000256" key="9">
    <source>
        <dbReference type="SAM" id="MobiDB-lite"/>
    </source>
</evidence>
<feature type="region of interest" description="Disordered" evidence="9">
    <location>
        <begin position="108"/>
        <end position="136"/>
    </location>
</feature>
<proteinExistence type="predicted"/>
<dbReference type="PROSITE" id="PS50016">
    <property type="entry name" value="ZF_PHD_2"/>
    <property type="match status" value="1"/>
</dbReference>
<dbReference type="InterPro" id="IPR046341">
    <property type="entry name" value="SET_dom_sf"/>
</dbReference>
<dbReference type="OMA" id="PCGDKHA"/>
<evidence type="ECO:0000256" key="2">
    <source>
        <dbReference type="ARBA" id="ARBA00022679"/>
    </source>
</evidence>
<dbReference type="PROSITE" id="PS50868">
    <property type="entry name" value="POST_SET"/>
    <property type="match status" value="1"/>
</dbReference>
<dbReference type="InterPro" id="IPR001214">
    <property type="entry name" value="SET_dom"/>
</dbReference>
<dbReference type="Pfam" id="PF13832">
    <property type="entry name" value="zf-HC5HC2H_2"/>
    <property type="match status" value="1"/>
</dbReference>
<dbReference type="GO" id="GO:0032259">
    <property type="term" value="P:methylation"/>
    <property type="evidence" value="ECO:0007669"/>
    <property type="project" value="UniProtKB-KW"/>
</dbReference>
<dbReference type="PROSITE" id="PS50280">
    <property type="entry name" value="SET"/>
    <property type="match status" value="1"/>
</dbReference>
<feature type="compositionally biased region" description="Low complexity" evidence="9">
    <location>
        <begin position="114"/>
        <end position="130"/>
    </location>
</feature>
<dbReference type="InterPro" id="IPR050701">
    <property type="entry name" value="Histone_Mod_Regulator"/>
</dbReference>
<dbReference type="GO" id="GO:0006325">
    <property type="term" value="P:chromatin organization"/>
    <property type="evidence" value="ECO:0007669"/>
    <property type="project" value="UniProtKB-KW"/>
</dbReference>
<evidence type="ECO:0000259" key="10">
    <source>
        <dbReference type="PROSITE" id="PS50016"/>
    </source>
</evidence>
<accession>A0A1Y1IR83</accession>
<feature type="region of interest" description="Disordered" evidence="9">
    <location>
        <begin position="430"/>
        <end position="451"/>
    </location>
</feature>
<dbReference type="AlphaFoldDB" id="A0A1Y1IR83"/>
<dbReference type="InterPro" id="IPR011011">
    <property type="entry name" value="Znf_FYVE_PHD"/>
</dbReference>
<dbReference type="GO" id="GO:0005634">
    <property type="term" value="C:nucleus"/>
    <property type="evidence" value="ECO:0007669"/>
    <property type="project" value="InterPro"/>
</dbReference>
<dbReference type="SMART" id="SM00249">
    <property type="entry name" value="PHD"/>
    <property type="match status" value="2"/>
</dbReference>
<evidence type="ECO:0000256" key="8">
    <source>
        <dbReference type="PROSITE-ProRule" id="PRU00146"/>
    </source>
</evidence>
<dbReference type="GO" id="GO:0006357">
    <property type="term" value="P:regulation of transcription by RNA polymerase II"/>
    <property type="evidence" value="ECO:0000318"/>
    <property type="project" value="GO_Central"/>
</dbReference>
<dbReference type="InterPro" id="IPR003889">
    <property type="entry name" value="FYrich_C"/>
</dbReference>
<dbReference type="InterPro" id="IPR019787">
    <property type="entry name" value="Znf_PHD-finger"/>
</dbReference>
<feature type="compositionally biased region" description="Acidic residues" evidence="9">
    <location>
        <begin position="390"/>
        <end position="399"/>
    </location>
</feature>
<dbReference type="GO" id="GO:0008168">
    <property type="term" value="F:methyltransferase activity"/>
    <property type="evidence" value="ECO:0007669"/>
    <property type="project" value="UniProtKB-KW"/>
</dbReference>
<feature type="domain" description="SET" evidence="11">
    <location>
        <begin position="557"/>
        <end position="675"/>
    </location>
</feature>
<feature type="compositionally biased region" description="Basic and acidic residues" evidence="9">
    <location>
        <begin position="321"/>
        <end position="355"/>
    </location>
</feature>
<dbReference type="SUPFAM" id="SSF57903">
    <property type="entry name" value="FYVE/PHD zinc finger"/>
    <property type="match status" value="1"/>
</dbReference>
<keyword evidence="2 14" id="KW-0808">Transferase</keyword>
<evidence type="ECO:0000256" key="6">
    <source>
        <dbReference type="ARBA" id="ARBA00022833"/>
    </source>
</evidence>
<dbReference type="CDD" id="cd10518">
    <property type="entry name" value="SET_SETD1-like"/>
    <property type="match status" value="1"/>
</dbReference>
<dbReference type="Gene3D" id="3.30.40.10">
    <property type="entry name" value="Zinc/RING finger domain, C3HC4 (zinc finger)"/>
    <property type="match status" value="2"/>
</dbReference>
<dbReference type="Gene3D" id="3.30.160.360">
    <property type="match status" value="1"/>
</dbReference>
<keyword evidence="7" id="KW-0156">Chromatin regulator</keyword>
<dbReference type="SMART" id="SM00317">
    <property type="entry name" value="SET"/>
    <property type="match status" value="1"/>
</dbReference>
<dbReference type="Pfam" id="PF13831">
    <property type="entry name" value="PHD_2"/>
    <property type="match status" value="1"/>
</dbReference>
<dbReference type="InterPro" id="IPR001965">
    <property type="entry name" value="Znf_PHD"/>
</dbReference>
<dbReference type="Pfam" id="PF05965">
    <property type="entry name" value="FYRC"/>
    <property type="match status" value="1"/>
</dbReference>
<dbReference type="PROSITE" id="PS51805">
    <property type="entry name" value="EPHD"/>
    <property type="match status" value="1"/>
</dbReference>
<dbReference type="InterPro" id="IPR034732">
    <property type="entry name" value="EPHD"/>
</dbReference>
<dbReference type="Pfam" id="PF00856">
    <property type="entry name" value="SET"/>
    <property type="match status" value="1"/>
</dbReference>
<evidence type="ECO:0000256" key="3">
    <source>
        <dbReference type="ARBA" id="ARBA00022691"/>
    </source>
</evidence>
<dbReference type="STRING" id="105231.A0A1Y1IR83"/>
<dbReference type="InterPro" id="IPR003616">
    <property type="entry name" value="Post-SET_dom"/>
</dbReference>
<dbReference type="GO" id="GO:0008270">
    <property type="term" value="F:zinc ion binding"/>
    <property type="evidence" value="ECO:0007669"/>
    <property type="project" value="UniProtKB-KW"/>
</dbReference>
<evidence type="ECO:0000259" key="12">
    <source>
        <dbReference type="PROSITE" id="PS50868"/>
    </source>
</evidence>
<gene>
    <name evidence="14" type="ORF">KFL_007330020</name>
</gene>
<evidence type="ECO:0000313" key="15">
    <source>
        <dbReference type="Proteomes" id="UP000054558"/>
    </source>
</evidence>
<evidence type="ECO:0000259" key="11">
    <source>
        <dbReference type="PROSITE" id="PS50280"/>
    </source>
</evidence>
<dbReference type="Gene3D" id="2.170.270.10">
    <property type="entry name" value="SET domain"/>
    <property type="match status" value="1"/>
</dbReference>
<feature type="region of interest" description="Disordered" evidence="9">
    <location>
        <begin position="302"/>
        <end position="399"/>
    </location>
</feature>
<dbReference type="PANTHER" id="PTHR13793:SF140">
    <property type="entry name" value="HISTONE-LYSINE N-METHYLTRANSFERASE ATX2"/>
    <property type="match status" value="1"/>
</dbReference>
<keyword evidence="15" id="KW-1185">Reference proteome</keyword>
<dbReference type="OrthoDB" id="308383at2759"/>
<protein>
    <submittedName>
        <fullName evidence="14">Histone-lysine N-methyltransferase</fullName>
    </submittedName>
</protein>
<feature type="domain" description="PHD-type" evidence="10">
    <location>
        <begin position="147"/>
        <end position="198"/>
    </location>
</feature>
<sequence length="729" mass="80259">MKNPERRVSYTMEILAGNRNGAAAPLFRITPEDGPPMKGYDTRALWLDIAQQIGEVRERLGQAGGAPYFKSGPSMFGFSDVKIVPLIESLPNAREWCTNYAAWHDGHPPAHPNTPLSAKPKAPPLTAKAPSEPPPATYQPLNLTFRHDRCAVCYIEQDYDDNQLVQCDKCRVMVHMHCYGELEPPDGDLWLCQLCQEDALKEPPPCCLCPVVGGAMKPTNDGRWAHLTCAIWIPETLLKPHQIEKVDAIGKDRWKLRCSICRVKHGACIQCEDKSCKTAFHPLCARGRGLCMEVVTSKDVPATSYQRSRERGRTPLRGGKKSGETKGEEERNNEKRANKLAREGTDSERERRTERGAAQAQNHATSAGAKLRGDSEAPDVAGECSGAAEREEEEHDEEEDTLRLLAWCARHKPPEAGKAGRVLVRERRDAAGPSKVRAEDYVPPANPSGCARTEPFDPAARRGQRAPEAVATALAKRLFVRQVPYEITGRRHADRRPAPGAGSSKTLQTLDRRKAHAGPRAGLAAAGDALEAGPGLLGDGPKSATERYIMMKTTQGQRLAFGKSAIHGWGVFAKQRHAQASFVTEYAGEVVRQAVADAREKNLYNSIVGAGTYMFRIDDQRVVDATKAGSLAHLINHACEPNCFSRVVRADGDEHIVITAKRDILPGEEFTYDYRFNSKDEILTCNCGAPSCRGTVNFYDEDEGDEYGRVMAPVSEIKPWDPTKPMKGV</sequence>
<evidence type="ECO:0000259" key="13">
    <source>
        <dbReference type="PROSITE" id="PS51805"/>
    </source>
</evidence>
<dbReference type="InterPro" id="IPR013083">
    <property type="entry name" value="Znf_RING/FYVE/PHD"/>
</dbReference>
<feature type="domain" description="Post-SET" evidence="12">
    <location>
        <begin position="681"/>
        <end position="697"/>
    </location>
</feature>
<keyword evidence="4" id="KW-0479">Metal-binding</keyword>
<dbReference type="SUPFAM" id="SSF82199">
    <property type="entry name" value="SET domain"/>
    <property type="match status" value="1"/>
</dbReference>
<keyword evidence="5 8" id="KW-0863">Zinc-finger</keyword>
<evidence type="ECO:0000256" key="5">
    <source>
        <dbReference type="ARBA" id="ARBA00022771"/>
    </source>
</evidence>
<feature type="compositionally biased region" description="Basic and acidic residues" evidence="9">
    <location>
        <begin position="430"/>
        <end position="440"/>
    </location>
</feature>
<evidence type="ECO:0000256" key="1">
    <source>
        <dbReference type="ARBA" id="ARBA00022603"/>
    </source>
</evidence>